<feature type="transmembrane region" description="Helical" evidence="1">
    <location>
        <begin position="58"/>
        <end position="84"/>
    </location>
</feature>
<organism evidence="2 3">
    <name type="scientific">Kribbella steppae</name>
    <dbReference type="NCBI Taxonomy" id="2512223"/>
    <lineage>
        <taxon>Bacteria</taxon>
        <taxon>Bacillati</taxon>
        <taxon>Actinomycetota</taxon>
        <taxon>Actinomycetes</taxon>
        <taxon>Propionibacteriales</taxon>
        <taxon>Kribbellaceae</taxon>
        <taxon>Kribbella</taxon>
    </lineage>
</organism>
<keyword evidence="1" id="KW-0812">Transmembrane</keyword>
<protein>
    <submittedName>
        <fullName evidence="2">Putative membrane protein</fullName>
    </submittedName>
</protein>
<sequence>MRREAVSEYLRGALWAMPSVAVVIALIAGSGLSYVEIEPGSWRDRFLFQGTADDARTLLIAIASTMATVIALVLGLTVVALQLASTQFSPRLLRNFLRDRVNQFVLSVFVATFVYSSAGLYTVGVKAGVRTDQYPRLAVTVALLLLFVSLLMLVFFVHHLTHSIQIDEVMRKVESTTLQVIDRDLPTVGVTTEPRPVPPEWAVDVPAYRSGYLQTIHPEALVAAATATGVTASITRMVGEHVIAGSALVQVWQDPPGPPRALDRLAAAARDSIRIGFERTAEQDVAFGVRQLADIAVKALSAAINDPYTSIQAIEHLSVVLASLARRELGSQFLRDQAGVLRVVVPGRDLEYYLDLACGQVRRYGKAEPRVVRAQLRTLHSTGQFCRDDNGRRLVIDQLRLLMTDAEHAIAQPADFVVVREHADRVLRELTARGLSV</sequence>
<accession>A0A4R2HQ75</accession>
<comment type="caution">
    <text evidence="2">The sequence shown here is derived from an EMBL/GenBank/DDBJ whole genome shotgun (WGS) entry which is preliminary data.</text>
</comment>
<evidence type="ECO:0000256" key="1">
    <source>
        <dbReference type="SAM" id="Phobius"/>
    </source>
</evidence>
<name>A0A4R2HQ75_9ACTN</name>
<gene>
    <name evidence="2" type="ORF">EV652_104254</name>
</gene>
<feature type="transmembrane region" description="Helical" evidence="1">
    <location>
        <begin position="137"/>
        <end position="157"/>
    </location>
</feature>
<evidence type="ECO:0000313" key="2">
    <source>
        <dbReference type="EMBL" id="TCO32648.1"/>
    </source>
</evidence>
<feature type="transmembrane region" description="Helical" evidence="1">
    <location>
        <begin position="104"/>
        <end position="125"/>
    </location>
</feature>
<evidence type="ECO:0000313" key="3">
    <source>
        <dbReference type="Proteomes" id="UP000294508"/>
    </source>
</evidence>
<proteinExistence type="predicted"/>
<dbReference type="OrthoDB" id="2955631at2"/>
<keyword evidence="3" id="KW-1185">Reference proteome</keyword>
<keyword evidence="1" id="KW-0472">Membrane</keyword>
<dbReference type="Pfam" id="PF10011">
    <property type="entry name" value="DUF2254"/>
    <property type="match status" value="1"/>
</dbReference>
<dbReference type="InterPro" id="IPR018723">
    <property type="entry name" value="DUF2254_membrane"/>
</dbReference>
<keyword evidence="1" id="KW-1133">Transmembrane helix</keyword>
<dbReference type="Proteomes" id="UP000294508">
    <property type="component" value="Unassembled WGS sequence"/>
</dbReference>
<dbReference type="RefSeq" id="WP_132209423.1">
    <property type="nucleotide sequence ID" value="NZ_SLWN01000004.1"/>
</dbReference>
<dbReference type="AlphaFoldDB" id="A0A4R2HQ75"/>
<feature type="transmembrane region" description="Helical" evidence="1">
    <location>
        <begin position="12"/>
        <end position="37"/>
    </location>
</feature>
<dbReference type="EMBL" id="SLWN01000004">
    <property type="protein sequence ID" value="TCO32648.1"/>
    <property type="molecule type" value="Genomic_DNA"/>
</dbReference>
<reference evidence="2 3" key="1">
    <citation type="journal article" date="2015" name="Stand. Genomic Sci.">
        <title>Genomic Encyclopedia of Bacterial and Archaeal Type Strains, Phase III: the genomes of soil and plant-associated and newly described type strains.</title>
        <authorList>
            <person name="Whitman W.B."/>
            <person name="Woyke T."/>
            <person name="Klenk H.P."/>
            <person name="Zhou Y."/>
            <person name="Lilburn T.G."/>
            <person name="Beck B.J."/>
            <person name="De Vos P."/>
            <person name="Vandamme P."/>
            <person name="Eisen J.A."/>
            <person name="Garrity G."/>
            <person name="Hugenholtz P."/>
            <person name="Kyrpides N.C."/>
        </authorList>
    </citation>
    <scope>NUCLEOTIDE SEQUENCE [LARGE SCALE GENOMIC DNA]</scope>
    <source>
        <strain evidence="2 3">VKM Ac-2572</strain>
    </source>
</reference>